<dbReference type="InterPro" id="IPR002142">
    <property type="entry name" value="Peptidase_S49"/>
</dbReference>
<protein>
    <submittedName>
        <fullName evidence="6">Protease IV</fullName>
        <ecNumber evidence="6">3.4.21.-</ecNumber>
    </submittedName>
</protein>
<dbReference type="CDD" id="cd07023">
    <property type="entry name" value="S49_Sppa_N_C"/>
    <property type="match status" value="1"/>
</dbReference>
<keyword evidence="3 6" id="KW-0378">Hydrolase</keyword>
<sequence>MGRYIKAFGIFVLLVVIVGVLQRFSYRLSGKKVGVVYLKGAITEETAQEVMDLLKEAVDRPDIAGIVLRIDSPGGAVAPSQELYSYIMSIKQQKKVYASISTLGASGAYYTASACDKVFSEPGSLVGSIGVIFTFSQIRDLLNKIGVKPIVLKSGKFKDTGSPFRDLTPEEKEYIEGLLKEIHQQFITDVSKARKMEVEEVKAIADGRVFTGTEAKKLGLIDDTLPYWKVVEKLSKDLGFKETLPTVVLEKKRGFWDRLRQEAVSFVRDVKTELLQEGVL</sequence>
<dbReference type="Gene3D" id="6.20.330.10">
    <property type="match status" value="1"/>
</dbReference>
<dbReference type="RefSeq" id="WP_068550383.1">
    <property type="nucleotide sequence ID" value="NZ_AP013035.1"/>
</dbReference>
<dbReference type="NCBIfam" id="TIGR00706">
    <property type="entry name" value="SppA_dom"/>
    <property type="match status" value="1"/>
</dbReference>
<keyword evidence="4" id="KW-0720">Serine protease</keyword>
<dbReference type="PANTHER" id="PTHR42987">
    <property type="entry name" value="PEPTIDASE S49"/>
    <property type="match status" value="1"/>
</dbReference>
<dbReference type="KEGG" id="ttk:TST_1533"/>
<dbReference type="Proteomes" id="UP000063234">
    <property type="component" value="Chromosome"/>
</dbReference>
<evidence type="ECO:0000256" key="3">
    <source>
        <dbReference type="ARBA" id="ARBA00022801"/>
    </source>
</evidence>
<dbReference type="Pfam" id="PF01343">
    <property type="entry name" value="Peptidase_S49"/>
    <property type="match status" value="1"/>
</dbReference>
<dbReference type="EC" id="3.4.21.-" evidence="6"/>
<gene>
    <name evidence="6" type="primary">sppA</name>
    <name evidence="6" type="ORF">TST_1533</name>
</gene>
<dbReference type="GO" id="GO:0006508">
    <property type="term" value="P:proteolysis"/>
    <property type="evidence" value="ECO:0007669"/>
    <property type="project" value="UniProtKB-KW"/>
</dbReference>
<comment type="similarity">
    <text evidence="1">Belongs to the peptidase S49 family.</text>
</comment>
<accession>A0A0S3QVH9</accession>
<dbReference type="InterPro" id="IPR004635">
    <property type="entry name" value="Pept_S49_SppA"/>
</dbReference>
<dbReference type="EMBL" id="AP013035">
    <property type="protein sequence ID" value="BAT72319.1"/>
    <property type="molecule type" value="Genomic_DNA"/>
</dbReference>
<dbReference type="InterPro" id="IPR047272">
    <property type="entry name" value="S49_SppA_C"/>
</dbReference>
<evidence type="ECO:0000259" key="5">
    <source>
        <dbReference type="Pfam" id="PF01343"/>
    </source>
</evidence>
<evidence type="ECO:0000256" key="2">
    <source>
        <dbReference type="ARBA" id="ARBA00022670"/>
    </source>
</evidence>
<dbReference type="PANTHER" id="PTHR42987:SF4">
    <property type="entry name" value="PROTEASE SOHB-RELATED"/>
    <property type="match status" value="1"/>
</dbReference>
<name>A0A0S3QVH9_THET7</name>
<reference evidence="7" key="1">
    <citation type="journal article" date="2018" name="Science">
        <title>A primordial and reversible TCA cycle in a facultatively chemolithoautotrophic thermophile.</title>
        <authorList>
            <person name="Nunoura T."/>
            <person name="Chikaraishi Y."/>
            <person name="Izaki R."/>
            <person name="Suwa T."/>
            <person name="Sato T."/>
            <person name="Harada T."/>
            <person name="Mori K."/>
            <person name="Kato Y."/>
            <person name="Miyazaki M."/>
            <person name="Shimamura S."/>
            <person name="Yanagawa K."/>
            <person name="Shuto A."/>
            <person name="Ohkouchi N."/>
            <person name="Fujita N."/>
            <person name="Takaki Y."/>
            <person name="Atomi H."/>
            <person name="Takai K."/>
        </authorList>
    </citation>
    <scope>NUCLEOTIDE SEQUENCE [LARGE SCALE GENOMIC DNA]</scope>
    <source>
        <strain evidence="7">DSM 17441 / JCM 13301 / NBRC 103674 / ABI70S6</strain>
    </source>
</reference>
<dbReference type="GO" id="GO:0008236">
    <property type="term" value="F:serine-type peptidase activity"/>
    <property type="evidence" value="ECO:0007669"/>
    <property type="project" value="UniProtKB-KW"/>
</dbReference>
<organism evidence="6 7">
    <name type="scientific">Thermosulfidibacter takaii (strain DSM 17441 / JCM 13301 / NBRC 103674 / ABI70S6)</name>
    <dbReference type="NCBI Taxonomy" id="1298851"/>
    <lineage>
        <taxon>Bacteria</taxon>
        <taxon>Pseudomonadati</taxon>
        <taxon>Thermosulfidibacterota</taxon>
        <taxon>Thermosulfidibacteria</taxon>
        <taxon>Thermosulfidibacterales</taxon>
        <taxon>Thermosulfidibacteraceae</taxon>
    </lineage>
</organism>
<dbReference type="STRING" id="1298851.TST_1533"/>
<evidence type="ECO:0000256" key="4">
    <source>
        <dbReference type="ARBA" id="ARBA00022825"/>
    </source>
</evidence>
<proteinExistence type="inferred from homology"/>
<dbReference type="Gene3D" id="3.90.226.10">
    <property type="entry name" value="2-enoyl-CoA Hydratase, Chain A, domain 1"/>
    <property type="match status" value="1"/>
</dbReference>
<keyword evidence="2 6" id="KW-0645">Protease</keyword>
<evidence type="ECO:0000313" key="7">
    <source>
        <dbReference type="Proteomes" id="UP000063234"/>
    </source>
</evidence>
<dbReference type="InterPro" id="IPR029045">
    <property type="entry name" value="ClpP/crotonase-like_dom_sf"/>
</dbReference>
<evidence type="ECO:0000256" key="1">
    <source>
        <dbReference type="ARBA" id="ARBA00008683"/>
    </source>
</evidence>
<dbReference type="OrthoDB" id="9764363at2"/>
<keyword evidence="7" id="KW-1185">Reference proteome</keyword>
<feature type="domain" description="Peptidase S49" evidence="5">
    <location>
        <begin position="91"/>
        <end position="238"/>
    </location>
</feature>
<dbReference type="AlphaFoldDB" id="A0A0S3QVH9"/>
<dbReference type="SUPFAM" id="SSF52096">
    <property type="entry name" value="ClpP/crotonase"/>
    <property type="match status" value="1"/>
</dbReference>
<evidence type="ECO:0000313" key="6">
    <source>
        <dbReference type="EMBL" id="BAT72319.1"/>
    </source>
</evidence>